<gene>
    <name evidence="2" type="ORF">C1SCF055_LOCUS13717</name>
</gene>
<dbReference type="EMBL" id="CAMXCT010001075">
    <property type="protein sequence ID" value="CAI3986356.1"/>
    <property type="molecule type" value="Genomic_DNA"/>
</dbReference>
<evidence type="ECO:0000313" key="4">
    <source>
        <dbReference type="Proteomes" id="UP001152797"/>
    </source>
</evidence>
<dbReference type="EMBL" id="CAMXCT020001075">
    <property type="protein sequence ID" value="CAL1139731.1"/>
    <property type="molecule type" value="Genomic_DNA"/>
</dbReference>
<comment type="caution">
    <text evidence="2">The sequence shown here is derived from an EMBL/GenBank/DDBJ whole genome shotgun (WGS) entry which is preliminary data.</text>
</comment>
<organism evidence="2">
    <name type="scientific">Cladocopium goreaui</name>
    <dbReference type="NCBI Taxonomy" id="2562237"/>
    <lineage>
        <taxon>Eukaryota</taxon>
        <taxon>Sar</taxon>
        <taxon>Alveolata</taxon>
        <taxon>Dinophyceae</taxon>
        <taxon>Suessiales</taxon>
        <taxon>Symbiodiniaceae</taxon>
        <taxon>Cladocopium</taxon>
    </lineage>
</organism>
<feature type="chain" id="PRO_5043270143" evidence="1">
    <location>
        <begin position="16"/>
        <end position="470"/>
    </location>
</feature>
<dbReference type="OrthoDB" id="417262at2759"/>
<sequence>MARWLLPALLGSVLGLEPFPTPPEQTAEQISNFQRIRARARDASLAATPQVLAYFDSQPFRGMLKDCCPKIADLPAEELLRRYRAEAQVAELAHALPAQMKDIFSDVTVKEVGGMSWFPNEFQVALIHHRNLSIGASPVNDAAQKDIFGCKPFAEREPTWSEVANRLIYIAHNMRRLDSGSEPFFGDFTVVFNSTHVKDSVVIAPYDTGLYEMVCFNPHMKLPGQLNRSMLPPLNCSAWPKSLPVGTLDYLDHLILPNLAAAANSTKTNRTMLDSARDLYVRSSMSEIDYQDVPALGMQNLGDYLESDILANPRLPEAVKFGIGSFPTLFGTQDGRDMQAIAKRLHWPLFWSFGTGDPTAQDPHMTLDLKLPGNLRIADPENILMTTNGTVSGSASETFEKVWQEAVEVRAKRNATKQDVHKWWHALDDQLRAAPITWRSCASVHDCVGVDFAGDCICVSKREERIAFTV</sequence>
<name>A0A9P1C7F1_9DINO</name>
<proteinExistence type="predicted"/>
<dbReference type="Proteomes" id="UP001152797">
    <property type="component" value="Unassembled WGS sequence"/>
</dbReference>
<feature type="signal peptide" evidence="1">
    <location>
        <begin position="1"/>
        <end position="15"/>
    </location>
</feature>
<evidence type="ECO:0000313" key="2">
    <source>
        <dbReference type="EMBL" id="CAI3986356.1"/>
    </source>
</evidence>
<protein>
    <submittedName>
        <fullName evidence="2">Uncharacterized protein</fullName>
    </submittedName>
</protein>
<reference evidence="2" key="1">
    <citation type="submission" date="2022-10" db="EMBL/GenBank/DDBJ databases">
        <authorList>
            <person name="Chen Y."/>
            <person name="Dougan E. K."/>
            <person name="Chan C."/>
            <person name="Rhodes N."/>
            <person name="Thang M."/>
        </authorList>
    </citation>
    <scope>NUCLEOTIDE SEQUENCE</scope>
</reference>
<evidence type="ECO:0000313" key="3">
    <source>
        <dbReference type="EMBL" id="CAL1139731.1"/>
    </source>
</evidence>
<reference evidence="3" key="2">
    <citation type="submission" date="2024-04" db="EMBL/GenBank/DDBJ databases">
        <authorList>
            <person name="Chen Y."/>
            <person name="Shah S."/>
            <person name="Dougan E. K."/>
            <person name="Thang M."/>
            <person name="Chan C."/>
        </authorList>
    </citation>
    <scope>NUCLEOTIDE SEQUENCE [LARGE SCALE GENOMIC DNA]</scope>
</reference>
<accession>A0A9P1C7F1</accession>
<dbReference type="AlphaFoldDB" id="A0A9P1C7F1"/>
<dbReference type="EMBL" id="CAMXCT030001075">
    <property type="protein sequence ID" value="CAL4773668.1"/>
    <property type="molecule type" value="Genomic_DNA"/>
</dbReference>
<evidence type="ECO:0000256" key="1">
    <source>
        <dbReference type="SAM" id="SignalP"/>
    </source>
</evidence>
<keyword evidence="4" id="KW-1185">Reference proteome</keyword>
<keyword evidence="1" id="KW-0732">Signal</keyword>